<reference evidence="13" key="2">
    <citation type="submission" date="2023-11" db="UniProtKB">
        <authorList>
            <consortium name="WormBaseParasite"/>
        </authorList>
    </citation>
    <scope>IDENTIFICATION</scope>
</reference>
<accession>A0AA85J7Z3</accession>
<keyword evidence="9" id="KW-0479">Metal-binding</keyword>
<dbReference type="Proteomes" id="UP000050795">
    <property type="component" value="Unassembled WGS sequence"/>
</dbReference>
<dbReference type="InterPro" id="IPR000719">
    <property type="entry name" value="Prot_kinase_dom"/>
</dbReference>
<feature type="compositionally biased region" description="Low complexity" evidence="10">
    <location>
        <begin position="240"/>
        <end position="279"/>
    </location>
</feature>
<keyword evidence="12" id="KW-1185">Reference proteome</keyword>
<reference evidence="12" key="1">
    <citation type="submission" date="2022-06" db="EMBL/GenBank/DDBJ databases">
        <authorList>
            <person name="Berger JAMES D."/>
            <person name="Berger JAMES D."/>
        </authorList>
    </citation>
    <scope>NUCLEOTIDE SEQUENCE [LARGE SCALE GENOMIC DNA]</scope>
</reference>
<dbReference type="AlphaFoldDB" id="A0AA85J7Z3"/>
<evidence type="ECO:0000256" key="5">
    <source>
        <dbReference type="ARBA" id="ARBA00022840"/>
    </source>
</evidence>
<evidence type="ECO:0000256" key="9">
    <source>
        <dbReference type="PIRSR" id="PIRSR000615-3"/>
    </source>
</evidence>
<keyword evidence="3 8" id="KW-0547">Nucleotide-binding</keyword>
<evidence type="ECO:0000256" key="6">
    <source>
        <dbReference type="ARBA" id="ARBA00023137"/>
    </source>
</evidence>
<keyword evidence="5 8" id="KW-0067">ATP-binding</keyword>
<dbReference type="PIRSF" id="PIRSF000615">
    <property type="entry name" value="TyrPK_CSF1-R"/>
    <property type="match status" value="1"/>
</dbReference>
<feature type="region of interest" description="Disordered" evidence="10">
    <location>
        <begin position="222"/>
        <end position="293"/>
    </location>
</feature>
<feature type="binding site" evidence="9">
    <location>
        <position position="94"/>
    </location>
    <ligand>
        <name>Mg(2+)</name>
        <dbReference type="ChEBI" id="CHEBI:18420"/>
    </ligand>
</feature>
<dbReference type="WBParaSite" id="TREG1_136480.1">
    <property type="protein sequence ID" value="TREG1_136480.1"/>
    <property type="gene ID" value="TREG1_136480"/>
</dbReference>
<dbReference type="FunFam" id="1.10.510.10:FF:000554">
    <property type="entry name" value="Predicted protein"/>
    <property type="match status" value="1"/>
</dbReference>
<dbReference type="GO" id="GO:0046872">
    <property type="term" value="F:metal ion binding"/>
    <property type="evidence" value="ECO:0007669"/>
    <property type="project" value="UniProtKB-KW"/>
</dbReference>
<proteinExistence type="predicted"/>
<dbReference type="InterPro" id="IPR001245">
    <property type="entry name" value="Ser-Thr/Tyr_kinase_cat_dom"/>
</dbReference>
<evidence type="ECO:0000313" key="12">
    <source>
        <dbReference type="Proteomes" id="UP000050795"/>
    </source>
</evidence>
<dbReference type="PROSITE" id="PS50011">
    <property type="entry name" value="PROTEIN_KINASE_DOM"/>
    <property type="match status" value="1"/>
</dbReference>
<dbReference type="SUPFAM" id="SSF56112">
    <property type="entry name" value="Protein kinase-like (PK-like)"/>
    <property type="match status" value="1"/>
</dbReference>
<dbReference type="SMART" id="SM00219">
    <property type="entry name" value="TyrKc"/>
    <property type="match status" value="1"/>
</dbReference>
<feature type="binding site" evidence="8">
    <location>
        <position position="93"/>
    </location>
    <ligand>
        <name>ATP</name>
        <dbReference type="ChEBI" id="CHEBI:30616"/>
    </ligand>
</feature>
<evidence type="ECO:0000256" key="1">
    <source>
        <dbReference type="ARBA" id="ARBA00022553"/>
    </source>
</evidence>
<keyword evidence="6" id="KW-0829">Tyrosine-protein kinase</keyword>
<dbReference type="InterPro" id="IPR020635">
    <property type="entry name" value="Tyr_kinase_cat_dom"/>
</dbReference>
<evidence type="ECO:0000256" key="7">
    <source>
        <dbReference type="PIRSR" id="PIRSR000615-1"/>
    </source>
</evidence>
<keyword evidence="1" id="KW-0597">Phosphoprotein</keyword>
<dbReference type="PROSITE" id="PS00109">
    <property type="entry name" value="PROTEIN_KINASE_TYR"/>
    <property type="match status" value="1"/>
</dbReference>
<feature type="binding site" evidence="9">
    <location>
        <position position="107"/>
    </location>
    <ligand>
        <name>Mg(2+)</name>
        <dbReference type="ChEBI" id="CHEBI:18420"/>
    </ligand>
</feature>
<dbReference type="Gene3D" id="1.10.510.10">
    <property type="entry name" value="Transferase(Phosphotransferase) domain 1"/>
    <property type="match status" value="1"/>
</dbReference>
<organism evidence="12 13">
    <name type="scientific">Trichobilharzia regenti</name>
    <name type="common">Nasal bird schistosome</name>
    <dbReference type="NCBI Taxonomy" id="157069"/>
    <lineage>
        <taxon>Eukaryota</taxon>
        <taxon>Metazoa</taxon>
        <taxon>Spiralia</taxon>
        <taxon>Lophotrochozoa</taxon>
        <taxon>Platyhelminthes</taxon>
        <taxon>Trematoda</taxon>
        <taxon>Digenea</taxon>
        <taxon>Strigeidida</taxon>
        <taxon>Schistosomatoidea</taxon>
        <taxon>Schistosomatidae</taxon>
        <taxon>Trichobilharzia</taxon>
    </lineage>
</organism>
<sequence>MTASDLRQKFLQGETTALNFNHPNIVKLVGIAVQSYPIMIVMEYVPGGSLLNHLRKSKNALPVMKLLKMSLDAASGMSYLEMKNCIHRDLAARNCLITDDGQLKIADFGMSREEHIYELSDKRGQIPIKWTAPEALRTGRYTIKCDVWSYGVLLWEIFTFGDVPYRNWSNQQTRDMIESGYRLPAPDLMPLWLRTLMNRCWSEEPEKRPSFADISSEIKLPNANSFTPNLRRSADAHQQNKSTNNNDNNNHTTDNNNTNSSIDSSSNDNNPMNSSSNNSRLAISVKDKRIREN</sequence>
<dbReference type="Pfam" id="PF07714">
    <property type="entry name" value="PK_Tyr_Ser-Thr"/>
    <property type="match status" value="1"/>
</dbReference>
<dbReference type="PRINTS" id="PR00109">
    <property type="entry name" value="TYRKINASE"/>
</dbReference>
<protein>
    <recommendedName>
        <fullName evidence="11">Protein kinase domain-containing protein</fullName>
    </recommendedName>
</protein>
<name>A0AA85J7Z3_TRIRE</name>
<keyword evidence="4" id="KW-0418">Kinase</keyword>
<evidence type="ECO:0000256" key="4">
    <source>
        <dbReference type="ARBA" id="ARBA00022777"/>
    </source>
</evidence>
<dbReference type="InterPro" id="IPR011009">
    <property type="entry name" value="Kinase-like_dom_sf"/>
</dbReference>
<feature type="domain" description="Protein kinase" evidence="11">
    <location>
        <begin position="1"/>
        <end position="220"/>
    </location>
</feature>
<evidence type="ECO:0000256" key="10">
    <source>
        <dbReference type="SAM" id="MobiDB-lite"/>
    </source>
</evidence>
<keyword evidence="2" id="KW-0808">Transferase</keyword>
<evidence type="ECO:0000256" key="3">
    <source>
        <dbReference type="ARBA" id="ARBA00022741"/>
    </source>
</evidence>
<keyword evidence="9" id="KW-0460">Magnesium</keyword>
<dbReference type="InterPro" id="IPR008266">
    <property type="entry name" value="Tyr_kinase_AS"/>
</dbReference>
<evidence type="ECO:0000259" key="11">
    <source>
        <dbReference type="PROSITE" id="PS50011"/>
    </source>
</evidence>
<evidence type="ECO:0000313" key="13">
    <source>
        <dbReference type="WBParaSite" id="TREG1_136480.1"/>
    </source>
</evidence>
<feature type="active site" description="Proton acceptor" evidence="7">
    <location>
        <position position="89"/>
    </location>
</feature>
<dbReference type="PANTHER" id="PTHR24418">
    <property type="entry name" value="TYROSINE-PROTEIN KINASE"/>
    <property type="match status" value="1"/>
</dbReference>
<dbReference type="GO" id="GO:0005524">
    <property type="term" value="F:ATP binding"/>
    <property type="evidence" value="ECO:0007669"/>
    <property type="project" value="UniProtKB-KW"/>
</dbReference>
<dbReference type="InterPro" id="IPR050198">
    <property type="entry name" value="Non-receptor_tyrosine_kinases"/>
</dbReference>
<evidence type="ECO:0000256" key="2">
    <source>
        <dbReference type="ARBA" id="ARBA00022679"/>
    </source>
</evidence>
<evidence type="ECO:0000256" key="8">
    <source>
        <dbReference type="PIRSR" id="PIRSR000615-2"/>
    </source>
</evidence>
<dbReference type="GO" id="GO:0004713">
    <property type="term" value="F:protein tyrosine kinase activity"/>
    <property type="evidence" value="ECO:0007669"/>
    <property type="project" value="UniProtKB-KW"/>
</dbReference>